<feature type="transmembrane region" description="Helical" evidence="5">
    <location>
        <begin position="134"/>
        <end position="157"/>
    </location>
</feature>
<evidence type="ECO:0000256" key="3">
    <source>
        <dbReference type="ARBA" id="ARBA00022989"/>
    </source>
</evidence>
<dbReference type="Pfam" id="PF09685">
    <property type="entry name" value="MamF_MmsF"/>
    <property type="match status" value="1"/>
</dbReference>
<evidence type="ECO:0000313" key="6">
    <source>
        <dbReference type="EMBL" id="SHF28381.1"/>
    </source>
</evidence>
<protein>
    <recommendedName>
        <fullName evidence="8">SHOCT domain-containing protein</fullName>
    </recommendedName>
</protein>
<accession>A0A1M5ADH3</accession>
<keyword evidence="2 5" id="KW-0812">Transmembrane</keyword>
<evidence type="ECO:0000313" key="7">
    <source>
        <dbReference type="Proteomes" id="UP000184436"/>
    </source>
</evidence>
<feature type="transmembrane region" description="Helical" evidence="5">
    <location>
        <begin position="97"/>
        <end position="122"/>
    </location>
</feature>
<dbReference type="EMBL" id="FQVD01000015">
    <property type="protein sequence ID" value="SHF28381.1"/>
    <property type="molecule type" value="Genomic_DNA"/>
</dbReference>
<feature type="transmembrane region" description="Helical" evidence="5">
    <location>
        <begin position="54"/>
        <end position="76"/>
    </location>
</feature>
<keyword evidence="4 5" id="KW-0472">Membrane</keyword>
<evidence type="ECO:0008006" key="8">
    <source>
        <dbReference type="Google" id="ProtNLM"/>
    </source>
</evidence>
<dbReference type="STRING" id="871325.SAMN05444349_11525"/>
<dbReference type="RefSeq" id="WP_025074823.1">
    <property type="nucleotide sequence ID" value="NZ_FQVD01000015.1"/>
</dbReference>
<dbReference type="AlphaFoldDB" id="A0A1M5ADH3"/>
<dbReference type="Proteomes" id="UP000184436">
    <property type="component" value="Unassembled WGS sequence"/>
</dbReference>
<dbReference type="InterPro" id="IPR019109">
    <property type="entry name" value="MamF_MmsF"/>
</dbReference>
<gene>
    <name evidence="6" type="ORF">SAMN05444349_11525</name>
</gene>
<evidence type="ECO:0000256" key="1">
    <source>
        <dbReference type="ARBA" id="ARBA00004141"/>
    </source>
</evidence>
<evidence type="ECO:0000256" key="4">
    <source>
        <dbReference type="ARBA" id="ARBA00023136"/>
    </source>
</evidence>
<evidence type="ECO:0000256" key="2">
    <source>
        <dbReference type="ARBA" id="ARBA00022692"/>
    </source>
</evidence>
<comment type="subcellular location">
    <subcellularLocation>
        <location evidence="1">Membrane</location>
        <topology evidence="1">Multi-pass membrane protein</topology>
    </subcellularLocation>
</comment>
<keyword evidence="7" id="KW-1185">Reference proteome</keyword>
<keyword evidence="3 5" id="KW-1133">Transmembrane helix</keyword>
<name>A0A1M5ADH3_9BACE</name>
<sequence length="175" mass="19597">MNYKKLDELNKLRQSGALTEEEFKTEKQKLFAEDETINSCPSQEIPMGLQESSYLALMNFLILVPYVGWIIPIVLWAMGKNSSEQINKQGKYILNWYITWFIFGIIFVIAFVASLPAAIASGALSNALGLFGSIFWLLPVSAIICILCLIFPVIGGIKGLNGQVWKYPLSIPFLK</sequence>
<dbReference type="OrthoDB" id="9808930at2"/>
<reference evidence="6 7" key="1">
    <citation type="submission" date="2016-11" db="EMBL/GenBank/DDBJ databases">
        <authorList>
            <person name="Jaros S."/>
            <person name="Januszkiewicz K."/>
            <person name="Wedrychowicz H."/>
        </authorList>
    </citation>
    <scope>NUCLEOTIDE SEQUENCE [LARGE SCALE GENOMIC DNA]</scope>
    <source>
        <strain evidence="6 7">DSM 26883</strain>
    </source>
</reference>
<proteinExistence type="predicted"/>
<organism evidence="6 7">
    <name type="scientific">Bacteroides faecichinchillae</name>
    <dbReference type="NCBI Taxonomy" id="871325"/>
    <lineage>
        <taxon>Bacteria</taxon>
        <taxon>Pseudomonadati</taxon>
        <taxon>Bacteroidota</taxon>
        <taxon>Bacteroidia</taxon>
        <taxon>Bacteroidales</taxon>
        <taxon>Bacteroidaceae</taxon>
        <taxon>Bacteroides</taxon>
    </lineage>
</organism>
<evidence type="ECO:0000256" key="5">
    <source>
        <dbReference type="SAM" id="Phobius"/>
    </source>
</evidence>